<evidence type="ECO:0000313" key="3">
    <source>
        <dbReference type="Proteomes" id="UP001163846"/>
    </source>
</evidence>
<dbReference type="Pfam" id="PF04909">
    <property type="entry name" value="Amidohydro_2"/>
    <property type="match status" value="1"/>
</dbReference>
<sequence>MNPHREAVVEPLDLLRKTAFTFPAIDNHAHPLLRSQFRHQVPLESIISEAPSGPSLIQDAAQTIACFRAAAQLSKVFTSSGEGGSEVSESPSLWQQVKQRREAMDYEELCDIFMKPCGIQALLLDDGLGGVSEWCEDWKWHRRFGCDTKRIVRIEDEAQRLLLPFLQPLLTLAGSEVQNQLQPILVEFFRRLQVNLSESAKDPEVVAFKSIICYRGGLNVRPRAELGVATAPNEQHDYAKVTESLFRAIVDFQSTGMLRLAHGEINEWIVHWGLRVAGEFDIPVQFHTGLGDSDIPLVHASPAYMQPLIKEYPKTTFVLLHAAYPFTKEAGYLCSVYPNVMLDFGEIFPMVSGSGQRVAIQQVLELCPTNKILWSTDGHWHPESFFLGTIQARQALFDVLSEIVSRGELMETEAARIVEQALFWNSKRVYKLDVEY</sequence>
<dbReference type="InterPro" id="IPR032466">
    <property type="entry name" value="Metal_Hydrolase"/>
</dbReference>
<comment type="caution">
    <text evidence="2">The sequence shown here is derived from an EMBL/GenBank/DDBJ whole genome shotgun (WGS) entry which is preliminary data.</text>
</comment>
<dbReference type="PANTHER" id="PTHR43383:SF2">
    <property type="entry name" value="AMIDOHYDROLASE 2 FAMILY PROTEIN"/>
    <property type="match status" value="1"/>
</dbReference>
<accession>A0AA38UIC3</accession>
<dbReference type="PANTHER" id="PTHR43383">
    <property type="entry name" value="NODULIN 6"/>
    <property type="match status" value="1"/>
</dbReference>
<organism evidence="2 3">
    <name type="scientific">Lentinula raphanica</name>
    <dbReference type="NCBI Taxonomy" id="153919"/>
    <lineage>
        <taxon>Eukaryota</taxon>
        <taxon>Fungi</taxon>
        <taxon>Dikarya</taxon>
        <taxon>Basidiomycota</taxon>
        <taxon>Agaricomycotina</taxon>
        <taxon>Agaricomycetes</taxon>
        <taxon>Agaricomycetidae</taxon>
        <taxon>Agaricales</taxon>
        <taxon>Marasmiineae</taxon>
        <taxon>Omphalotaceae</taxon>
        <taxon>Lentinula</taxon>
    </lineage>
</organism>
<dbReference type="SUPFAM" id="SSF51556">
    <property type="entry name" value="Metallo-dependent hydrolases"/>
    <property type="match status" value="1"/>
</dbReference>
<evidence type="ECO:0000313" key="2">
    <source>
        <dbReference type="EMBL" id="KAJ3842474.1"/>
    </source>
</evidence>
<gene>
    <name evidence="2" type="ORF">F5878DRAFT_607568</name>
</gene>
<keyword evidence="3" id="KW-1185">Reference proteome</keyword>
<evidence type="ECO:0000259" key="1">
    <source>
        <dbReference type="Pfam" id="PF04909"/>
    </source>
</evidence>
<dbReference type="Gene3D" id="3.20.20.140">
    <property type="entry name" value="Metal-dependent hydrolases"/>
    <property type="match status" value="1"/>
</dbReference>
<reference evidence="2" key="1">
    <citation type="submission" date="2022-08" db="EMBL/GenBank/DDBJ databases">
        <authorList>
            <consortium name="DOE Joint Genome Institute"/>
            <person name="Min B."/>
            <person name="Riley R."/>
            <person name="Sierra-Patev S."/>
            <person name="Naranjo-Ortiz M."/>
            <person name="Looney B."/>
            <person name="Konkel Z."/>
            <person name="Slot J.C."/>
            <person name="Sakamoto Y."/>
            <person name="Steenwyk J.L."/>
            <person name="Rokas A."/>
            <person name="Carro J."/>
            <person name="Camarero S."/>
            <person name="Ferreira P."/>
            <person name="Molpeceres G."/>
            <person name="Ruiz-Duenas F.J."/>
            <person name="Serrano A."/>
            <person name="Henrissat B."/>
            <person name="Drula E."/>
            <person name="Hughes K.W."/>
            <person name="Mata J.L."/>
            <person name="Ishikawa N.K."/>
            <person name="Vargas-Isla R."/>
            <person name="Ushijima S."/>
            <person name="Smith C.A."/>
            <person name="Ahrendt S."/>
            <person name="Andreopoulos W."/>
            <person name="He G."/>
            <person name="Labutti K."/>
            <person name="Lipzen A."/>
            <person name="Ng V."/>
            <person name="Sandor L."/>
            <person name="Barry K."/>
            <person name="Martinez A.T."/>
            <person name="Xiao Y."/>
            <person name="Gibbons J.G."/>
            <person name="Terashima K."/>
            <person name="Hibbett D.S."/>
            <person name="Grigoriev I.V."/>
        </authorList>
    </citation>
    <scope>NUCLEOTIDE SEQUENCE</scope>
    <source>
        <strain evidence="2">TFB9207</strain>
    </source>
</reference>
<feature type="domain" description="Amidohydrolase-related" evidence="1">
    <location>
        <begin position="273"/>
        <end position="387"/>
    </location>
</feature>
<proteinExistence type="predicted"/>
<dbReference type="AlphaFoldDB" id="A0AA38UIC3"/>
<dbReference type="GO" id="GO:0016787">
    <property type="term" value="F:hydrolase activity"/>
    <property type="evidence" value="ECO:0007669"/>
    <property type="project" value="InterPro"/>
</dbReference>
<dbReference type="InterPro" id="IPR006680">
    <property type="entry name" value="Amidohydro-rel"/>
</dbReference>
<name>A0AA38UIC3_9AGAR</name>
<dbReference type="Proteomes" id="UP001163846">
    <property type="component" value="Unassembled WGS sequence"/>
</dbReference>
<protein>
    <submittedName>
        <fullName evidence="2">Amidohydrolase-domain-containing protein</fullName>
    </submittedName>
</protein>
<dbReference type="EMBL" id="MU806004">
    <property type="protein sequence ID" value="KAJ3842474.1"/>
    <property type="molecule type" value="Genomic_DNA"/>
</dbReference>